<dbReference type="PIRSF" id="PIRSF004976">
    <property type="entry name" value="ATPase_YdaO"/>
    <property type="match status" value="1"/>
</dbReference>
<dbReference type="EMBL" id="DVHF01000022">
    <property type="protein sequence ID" value="HIR56372.1"/>
    <property type="molecule type" value="Genomic_DNA"/>
</dbReference>
<protein>
    <submittedName>
        <fullName evidence="3">tRNA 2-thiocytidine(32) synthetase TtcA</fullName>
    </submittedName>
</protein>
<dbReference type="Proteomes" id="UP000886785">
    <property type="component" value="Unassembled WGS sequence"/>
</dbReference>
<evidence type="ECO:0000313" key="4">
    <source>
        <dbReference type="Proteomes" id="UP000886785"/>
    </source>
</evidence>
<comment type="caution">
    <text evidence="3">The sequence shown here is derived from an EMBL/GenBank/DDBJ whole genome shotgun (WGS) entry which is preliminary data.</text>
</comment>
<keyword evidence="1" id="KW-0808">Transferase</keyword>
<dbReference type="Gene3D" id="3.40.50.620">
    <property type="entry name" value="HUPs"/>
    <property type="match status" value="1"/>
</dbReference>
<reference evidence="3" key="1">
    <citation type="submission" date="2020-10" db="EMBL/GenBank/DDBJ databases">
        <authorList>
            <person name="Gilroy R."/>
        </authorList>
    </citation>
    <scope>NUCLEOTIDE SEQUENCE</scope>
    <source>
        <strain evidence="3">ChiSjej1B19-7085</strain>
    </source>
</reference>
<evidence type="ECO:0000259" key="2">
    <source>
        <dbReference type="Pfam" id="PF01171"/>
    </source>
</evidence>
<evidence type="ECO:0000313" key="3">
    <source>
        <dbReference type="EMBL" id="HIR56372.1"/>
    </source>
</evidence>
<dbReference type="InterPro" id="IPR035107">
    <property type="entry name" value="tRNA_thiolation_TtcA_Ctu1"/>
</dbReference>
<dbReference type="InterPro" id="IPR011063">
    <property type="entry name" value="TilS/TtcA_N"/>
</dbReference>
<sequence>MQEFVGRIRAAADKYRLIEDGDHIAVGVSGGKDSLALLCGLASLREYYPAQFTLTALTADPCFGGTQTDYGPIEELCRRLRVPYVIRRTSLGRIIFEERREPNPCSLCARMRRGILHNMAKDAGCNKIALGHHLDDAVETFFMNLFLSGKIGCFSPKSYLSRKDLTLIRPMVFCEEREIASVARRYHLPVVKSACPADGVTSRQDMKLRIARWEKEFPDLRAKVIGAMQRADLDGWQA</sequence>
<evidence type="ECO:0000256" key="1">
    <source>
        <dbReference type="ARBA" id="ARBA00022679"/>
    </source>
</evidence>
<name>A0A9D1DP74_9FIRM</name>
<gene>
    <name evidence="3" type="ORF">IAA54_01785</name>
</gene>
<dbReference type="CDD" id="cd24138">
    <property type="entry name" value="TtcA-like"/>
    <property type="match status" value="1"/>
</dbReference>
<dbReference type="AlphaFoldDB" id="A0A9D1DP74"/>
<dbReference type="GO" id="GO:0008033">
    <property type="term" value="P:tRNA processing"/>
    <property type="evidence" value="ECO:0007669"/>
    <property type="project" value="InterPro"/>
</dbReference>
<dbReference type="PANTHER" id="PTHR43686">
    <property type="entry name" value="SULFURTRANSFERASE-RELATED"/>
    <property type="match status" value="1"/>
</dbReference>
<organism evidence="3 4">
    <name type="scientific">Candidatus Gallacutalibacter pullicola</name>
    <dbReference type="NCBI Taxonomy" id="2840830"/>
    <lineage>
        <taxon>Bacteria</taxon>
        <taxon>Bacillati</taxon>
        <taxon>Bacillota</taxon>
        <taxon>Clostridia</taxon>
        <taxon>Eubacteriales</taxon>
        <taxon>Candidatus Gallacutalibacter</taxon>
    </lineage>
</organism>
<dbReference type="InterPro" id="IPR014729">
    <property type="entry name" value="Rossmann-like_a/b/a_fold"/>
</dbReference>
<dbReference type="Pfam" id="PF01171">
    <property type="entry name" value="ATP_bind_3"/>
    <property type="match status" value="1"/>
</dbReference>
<reference evidence="3" key="2">
    <citation type="journal article" date="2021" name="PeerJ">
        <title>Extensive microbial diversity within the chicken gut microbiome revealed by metagenomics and culture.</title>
        <authorList>
            <person name="Gilroy R."/>
            <person name="Ravi A."/>
            <person name="Getino M."/>
            <person name="Pursley I."/>
            <person name="Horton D.L."/>
            <person name="Alikhan N.F."/>
            <person name="Baker D."/>
            <person name="Gharbi K."/>
            <person name="Hall N."/>
            <person name="Watson M."/>
            <person name="Adriaenssens E.M."/>
            <person name="Foster-Nyarko E."/>
            <person name="Jarju S."/>
            <person name="Secka A."/>
            <person name="Antonio M."/>
            <person name="Oren A."/>
            <person name="Chaudhuri R.R."/>
            <person name="La Ragione R."/>
            <person name="Hildebrand F."/>
            <person name="Pallen M.J."/>
        </authorList>
    </citation>
    <scope>NUCLEOTIDE SEQUENCE</scope>
    <source>
        <strain evidence="3">ChiSjej1B19-7085</strain>
    </source>
</reference>
<accession>A0A9D1DP74</accession>
<proteinExistence type="predicted"/>
<dbReference type="GO" id="GO:0016740">
    <property type="term" value="F:transferase activity"/>
    <property type="evidence" value="ECO:0007669"/>
    <property type="project" value="UniProtKB-KW"/>
</dbReference>
<feature type="domain" description="tRNA(Ile)-lysidine/2-thiocytidine synthase N-terminal" evidence="2">
    <location>
        <begin position="24"/>
        <end position="191"/>
    </location>
</feature>
<dbReference type="PANTHER" id="PTHR43686:SF1">
    <property type="entry name" value="AMINOTRAN_5 DOMAIN-CONTAINING PROTEIN"/>
    <property type="match status" value="1"/>
</dbReference>
<dbReference type="SUPFAM" id="SSF52402">
    <property type="entry name" value="Adenine nucleotide alpha hydrolases-like"/>
    <property type="match status" value="1"/>
</dbReference>